<protein>
    <submittedName>
        <fullName evidence="2">Uncharacterized protein</fullName>
    </submittedName>
</protein>
<proteinExistence type="predicted"/>
<name>A0A146M7A5_LYGHE</name>
<dbReference type="EMBL" id="GDHC01002995">
    <property type="protein sequence ID" value="JAQ15634.1"/>
    <property type="molecule type" value="Transcribed_RNA"/>
</dbReference>
<dbReference type="AlphaFoldDB" id="A0A146M7A5"/>
<reference evidence="2" key="1">
    <citation type="journal article" date="2016" name="Gigascience">
        <title>De novo construction of an expanded transcriptome assembly for the western tarnished plant bug, Lygus hesperus.</title>
        <authorList>
            <person name="Tassone E.E."/>
            <person name="Geib S.M."/>
            <person name="Hall B."/>
            <person name="Fabrick J.A."/>
            <person name="Brent C.S."/>
            <person name="Hull J.J."/>
        </authorList>
    </citation>
    <scope>NUCLEOTIDE SEQUENCE</scope>
</reference>
<feature type="compositionally biased region" description="Basic and acidic residues" evidence="1">
    <location>
        <begin position="29"/>
        <end position="55"/>
    </location>
</feature>
<feature type="region of interest" description="Disordered" evidence="1">
    <location>
        <begin position="1"/>
        <end position="114"/>
    </location>
</feature>
<feature type="compositionally biased region" description="Basic and acidic residues" evidence="1">
    <location>
        <begin position="78"/>
        <end position="91"/>
    </location>
</feature>
<gene>
    <name evidence="2" type="ORF">g.39659</name>
</gene>
<evidence type="ECO:0000256" key="1">
    <source>
        <dbReference type="SAM" id="MobiDB-lite"/>
    </source>
</evidence>
<sequence length="317" mass="34748">MFRRSRSPPHAASLPHWDPLDPNYAYRRSKSDARFSRTRFDRRPHESPRAEESKRPRCRSRSPLIYGCHARPAKRSRRVSDPERDSRHSYSDEDGNCESPLPSSVDESAEEDVRDYKKEEIVGGPTHTASVGTQQLTVLPPVDESDDFAGFSSPAGNAGPSHGVQGVGECPVNHDEGLDPDLLSALGENPQAPPPPAPALHASIVDSWQHHITHGLPQDAFLALRESYVIPSNLPMIRPPKLNPEIAASVSNSHKTIDTGYVALQRQCSTAITALGMGLSKVMEQGGEAAATLGPSYRHMFDAGRAMTALFLRYQPH</sequence>
<evidence type="ECO:0000313" key="2">
    <source>
        <dbReference type="EMBL" id="JAQ15634.1"/>
    </source>
</evidence>
<accession>A0A146M7A5</accession>
<organism evidence="2">
    <name type="scientific">Lygus hesperus</name>
    <name type="common">Western plant bug</name>
    <dbReference type="NCBI Taxonomy" id="30085"/>
    <lineage>
        <taxon>Eukaryota</taxon>
        <taxon>Metazoa</taxon>
        <taxon>Ecdysozoa</taxon>
        <taxon>Arthropoda</taxon>
        <taxon>Hexapoda</taxon>
        <taxon>Insecta</taxon>
        <taxon>Pterygota</taxon>
        <taxon>Neoptera</taxon>
        <taxon>Paraneoptera</taxon>
        <taxon>Hemiptera</taxon>
        <taxon>Heteroptera</taxon>
        <taxon>Panheteroptera</taxon>
        <taxon>Cimicomorpha</taxon>
        <taxon>Miridae</taxon>
        <taxon>Mirini</taxon>
        <taxon>Lygus</taxon>
    </lineage>
</organism>